<accession>A0ABS8Q7Y7</accession>
<dbReference type="PROSITE" id="PS50931">
    <property type="entry name" value="HTH_LYSR"/>
    <property type="match status" value="1"/>
</dbReference>
<dbReference type="InterPro" id="IPR036388">
    <property type="entry name" value="WH-like_DNA-bd_sf"/>
</dbReference>
<keyword evidence="3" id="KW-0238">DNA-binding</keyword>
<feature type="region of interest" description="Disordered" evidence="5">
    <location>
        <begin position="303"/>
        <end position="322"/>
    </location>
</feature>
<comment type="caution">
    <text evidence="7">The sequence shown here is derived from an EMBL/GenBank/DDBJ whole genome shotgun (WGS) entry which is preliminary data.</text>
</comment>
<evidence type="ECO:0000256" key="5">
    <source>
        <dbReference type="SAM" id="MobiDB-lite"/>
    </source>
</evidence>
<dbReference type="Gene3D" id="1.10.10.10">
    <property type="entry name" value="Winged helix-like DNA-binding domain superfamily/Winged helix DNA-binding domain"/>
    <property type="match status" value="1"/>
</dbReference>
<evidence type="ECO:0000256" key="4">
    <source>
        <dbReference type="ARBA" id="ARBA00023163"/>
    </source>
</evidence>
<dbReference type="SUPFAM" id="SSF53850">
    <property type="entry name" value="Periplasmic binding protein-like II"/>
    <property type="match status" value="1"/>
</dbReference>
<proteinExistence type="inferred from homology"/>
<dbReference type="Proteomes" id="UP001179361">
    <property type="component" value="Unassembled WGS sequence"/>
</dbReference>
<dbReference type="PANTHER" id="PTHR30537">
    <property type="entry name" value="HTH-TYPE TRANSCRIPTIONAL REGULATOR"/>
    <property type="match status" value="1"/>
</dbReference>
<name>A0ABS8Q7Y7_9BURK</name>
<dbReference type="Gene3D" id="3.40.190.290">
    <property type="match status" value="1"/>
</dbReference>
<evidence type="ECO:0000313" key="7">
    <source>
        <dbReference type="EMBL" id="MCD2517810.1"/>
    </source>
</evidence>
<keyword evidence="2" id="KW-0805">Transcription regulation</keyword>
<evidence type="ECO:0000256" key="3">
    <source>
        <dbReference type="ARBA" id="ARBA00023125"/>
    </source>
</evidence>
<evidence type="ECO:0000256" key="1">
    <source>
        <dbReference type="ARBA" id="ARBA00009437"/>
    </source>
</evidence>
<dbReference type="InterPro" id="IPR000847">
    <property type="entry name" value="LysR_HTH_N"/>
</dbReference>
<dbReference type="SUPFAM" id="SSF46785">
    <property type="entry name" value="Winged helix' DNA-binding domain"/>
    <property type="match status" value="1"/>
</dbReference>
<evidence type="ECO:0000256" key="2">
    <source>
        <dbReference type="ARBA" id="ARBA00023015"/>
    </source>
</evidence>
<sequence>MDRLTLMETFVCTVETGSFSAAARRLNVGQPAVSKAIAQLEERLLTRLLLRSTRGLTTTEAGLAYYESAKRAIAMVDEADGAARGVSADLVGKLRVCAAVTFARLHLIPHIKRFMDRHPALEVEVMLDDRQIDLLENGVDVALRMGNLGDSSMTARRITTGRRMVVATPGYLAERGVPQIPADLAQHEAVVYLQDSGGATTWSFGRDNAEVSVTVNGSLSVNAAEGVRAAVCAGVGIAIASEWMFAPELANGEVEQLLPEWSLPTIDLWAVYPSGRLASAKARAFTAFVREIIIGEATTEERLQEGVSGDERTASSEVTLRR</sequence>
<keyword evidence="4" id="KW-0804">Transcription</keyword>
<evidence type="ECO:0000259" key="6">
    <source>
        <dbReference type="PROSITE" id="PS50931"/>
    </source>
</evidence>
<dbReference type="Pfam" id="PF00126">
    <property type="entry name" value="HTH_1"/>
    <property type="match status" value="1"/>
</dbReference>
<dbReference type="EMBL" id="JAJNOC010000005">
    <property type="protein sequence ID" value="MCD2517810.1"/>
    <property type="molecule type" value="Genomic_DNA"/>
</dbReference>
<protein>
    <submittedName>
        <fullName evidence="7">LysR substrate-binding domain-containing protein</fullName>
    </submittedName>
</protein>
<dbReference type="Pfam" id="PF03466">
    <property type="entry name" value="LysR_substrate"/>
    <property type="match status" value="1"/>
</dbReference>
<feature type="domain" description="HTH lysR-type" evidence="6">
    <location>
        <begin position="1"/>
        <end position="59"/>
    </location>
</feature>
<dbReference type="InterPro" id="IPR005119">
    <property type="entry name" value="LysR_subst-bd"/>
</dbReference>
<reference evidence="7" key="1">
    <citation type="submission" date="2021-11" db="EMBL/GenBank/DDBJ databases">
        <title>The complete genome of Massilia sp sp. G4R7.</title>
        <authorList>
            <person name="Liu L."/>
            <person name="Yue J."/>
            <person name="Yuan J."/>
            <person name="Yang F."/>
            <person name="Li L."/>
        </authorList>
    </citation>
    <scope>NUCLEOTIDE SEQUENCE</scope>
    <source>
        <strain evidence="7">G4R7</strain>
    </source>
</reference>
<dbReference type="PANTHER" id="PTHR30537:SF5">
    <property type="entry name" value="HTH-TYPE TRANSCRIPTIONAL ACTIVATOR TTDR-RELATED"/>
    <property type="match status" value="1"/>
</dbReference>
<keyword evidence="8" id="KW-1185">Reference proteome</keyword>
<dbReference type="RefSeq" id="WP_231059102.1">
    <property type="nucleotide sequence ID" value="NZ_JAJNOC010000005.1"/>
</dbReference>
<gene>
    <name evidence="7" type="ORF">LQ564_15970</name>
</gene>
<comment type="similarity">
    <text evidence="1">Belongs to the LysR transcriptional regulatory family.</text>
</comment>
<dbReference type="InterPro" id="IPR036390">
    <property type="entry name" value="WH_DNA-bd_sf"/>
</dbReference>
<organism evidence="7 8">
    <name type="scientific">Massilia phyllostachyos</name>
    <dbReference type="NCBI Taxonomy" id="2898585"/>
    <lineage>
        <taxon>Bacteria</taxon>
        <taxon>Pseudomonadati</taxon>
        <taxon>Pseudomonadota</taxon>
        <taxon>Betaproteobacteria</taxon>
        <taxon>Burkholderiales</taxon>
        <taxon>Oxalobacteraceae</taxon>
        <taxon>Telluria group</taxon>
        <taxon>Massilia</taxon>
    </lineage>
</organism>
<dbReference type="InterPro" id="IPR058163">
    <property type="entry name" value="LysR-type_TF_proteobact-type"/>
</dbReference>
<evidence type="ECO:0000313" key="8">
    <source>
        <dbReference type="Proteomes" id="UP001179361"/>
    </source>
</evidence>
<dbReference type="PRINTS" id="PR00039">
    <property type="entry name" value="HTHLYSR"/>
</dbReference>
<dbReference type="CDD" id="cd08422">
    <property type="entry name" value="PBP2_CrgA_like"/>
    <property type="match status" value="1"/>
</dbReference>